<evidence type="ECO:0000259" key="6">
    <source>
        <dbReference type="Pfam" id="PF04085"/>
    </source>
</evidence>
<dbReference type="KEGG" id="cate:C2869_21445"/>
<evidence type="ECO:0000313" key="7">
    <source>
        <dbReference type="EMBL" id="AWB68805.1"/>
    </source>
</evidence>
<comment type="function">
    <text evidence="5">Involved in formation and maintenance of cell shape.</text>
</comment>
<gene>
    <name evidence="7" type="ORF">C2869_21445</name>
</gene>
<dbReference type="Proteomes" id="UP000244441">
    <property type="component" value="Chromosome"/>
</dbReference>
<sequence>MNPLFGRGPSIQTRMTLAVILSIVLIFVDHKHDGFKQVRVFLNSLVSPLQYAANIPQNLLDLTTTSLAFRSQLIEENDRLTEQHLILSERLQRMAFIERENQRLRALLKSPAREVVDKMVTEVMSVESNRSSQQVVINRGSLHGVYLGQPVLDDQGIVGQVISVGSTTSRVLLISDITHSIPIRVARNSVRSIASGAGYLQRMELNHVPHSADIKMGDLLVTSGLGGRFPEGYPVAKVSQVDSNPSLPFAKVVAEPVAKLERIRYLLLLWPPNVEQKPIFEAIEQIVEQAEELL</sequence>
<comment type="similarity">
    <text evidence="1 5">Belongs to the MreC family.</text>
</comment>
<organism evidence="7 8">
    <name type="scientific">Saccharobesus litoralis</name>
    <dbReference type="NCBI Taxonomy" id="2172099"/>
    <lineage>
        <taxon>Bacteria</taxon>
        <taxon>Pseudomonadati</taxon>
        <taxon>Pseudomonadota</taxon>
        <taxon>Gammaproteobacteria</taxon>
        <taxon>Alteromonadales</taxon>
        <taxon>Alteromonadaceae</taxon>
        <taxon>Saccharobesus</taxon>
    </lineage>
</organism>
<dbReference type="InterPro" id="IPR042177">
    <property type="entry name" value="Cell/Rod_1"/>
</dbReference>
<dbReference type="GO" id="GO:0005886">
    <property type="term" value="C:plasma membrane"/>
    <property type="evidence" value="ECO:0007669"/>
    <property type="project" value="TreeGrafter"/>
</dbReference>
<dbReference type="InterPro" id="IPR042175">
    <property type="entry name" value="Cell/Rod_MreC_2"/>
</dbReference>
<dbReference type="NCBIfam" id="TIGR00219">
    <property type="entry name" value="mreC"/>
    <property type="match status" value="1"/>
</dbReference>
<dbReference type="EMBL" id="CP026604">
    <property type="protein sequence ID" value="AWB68805.1"/>
    <property type="molecule type" value="Genomic_DNA"/>
</dbReference>
<evidence type="ECO:0000256" key="2">
    <source>
        <dbReference type="ARBA" id="ARBA00013855"/>
    </source>
</evidence>
<protein>
    <recommendedName>
        <fullName evidence="2 5">Cell shape-determining protein MreC</fullName>
    </recommendedName>
    <alternativeName>
        <fullName evidence="4 5">Cell shape protein MreC</fullName>
    </alternativeName>
</protein>
<evidence type="ECO:0000256" key="3">
    <source>
        <dbReference type="ARBA" id="ARBA00022960"/>
    </source>
</evidence>
<dbReference type="InterPro" id="IPR007221">
    <property type="entry name" value="MreC"/>
</dbReference>
<dbReference type="PANTHER" id="PTHR34138">
    <property type="entry name" value="CELL SHAPE-DETERMINING PROTEIN MREC"/>
    <property type="match status" value="1"/>
</dbReference>
<keyword evidence="3 5" id="KW-0133">Cell shape</keyword>
<evidence type="ECO:0000256" key="4">
    <source>
        <dbReference type="ARBA" id="ARBA00032089"/>
    </source>
</evidence>
<dbReference type="Pfam" id="PF04085">
    <property type="entry name" value="MreC"/>
    <property type="match status" value="1"/>
</dbReference>
<reference evidence="7 8" key="1">
    <citation type="submission" date="2018-01" db="EMBL/GenBank/DDBJ databases">
        <title>Genome sequence of a Cantenovulum-like bacteria.</title>
        <authorList>
            <person name="Tan W.R."/>
            <person name="Lau N.-S."/>
            <person name="Go F."/>
            <person name="Amirul A.-A.A."/>
        </authorList>
    </citation>
    <scope>NUCLEOTIDE SEQUENCE [LARGE SCALE GENOMIC DNA]</scope>
    <source>
        <strain evidence="7 8">CCB-QB4</strain>
    </source>
</reference>
<dbReference type="Gene3D" id="2.40.10.340">
    <property type="entry name" value="Rod shape-determining protein MreC, domain 1"/>
    <property type="match status" value="1"/>
</dbReference>
<dbReference type="InterPro" id="IPR055342">
    <property type="entry name" value="MreC_beta-barrel_core"/>
</dbReference>
<name>A0A2S0VX97_9ALTE</name>
<proteinExistence type="inferred from homology"/>
<feature type="domain" description="Rod shape-determining protein MreC beta-barrel core" evidence="6">
    <location>
        <begin position="123"/>
        <end position="270"/>
    </location>
</feature>
<dbReference type="PANTHER" id="PTHR34138:SF1">
    <property type="entry name" value="CELL SHAPE-DETERMINING PROTEIN MREC"/>
    <property type="match status" value="1"/>
</dbReference>
<dbReference type="AlphaFoldDB" id="A0A2S0VX97"/>
<dbReference type="PIRSF" id="PIRSF038471">
    <property type="entry name" value="MreC"/>
    <property type="match status" value="1"/>
</dbReference>
<dbReference type="Gene3D" id="2.40.10.350">
    <property type="entry name" value="Rod shape-determining protein MreC, domain 2"/>
    <property type="match status" value="1"/>
</dbReference>
<evidence type="ECO:0000313" key="8">
    <source>
        <dbReference type="Proteomes" id="UP000244441"/>
    </source>
</evidence>
<evidence type="ECO:0000256" key="5">
    <source>
        <dbReference type="PIRNR" id="PIRNR038471"/>
    </source>
</evidence>
<evidence type="ECO:0000256" key="1">
    <source>
        <dbReference type="ARBA" id="ARBA00009369"/>
    </source>
</evidence>
<keyword evidence="8" id="KW-1185">Reference proteome</keyword>
<dbReference type="OrthoDB" id="9808025at2"/>
<dbReference type="GO" id="GO:0008360">
    <property type="term" value="P:regulation of cell shape"/>
    <property type="evidence" value="ECO:0007669"/>
    <property type="project" value="UniProtKB-KW"/>
</dbReference>
<dbReference type="RefSeq" id="WP_108604858.1">
    <property type="nucleotide sequence ID" value="NZ_CP026604.1"/>
</dbReference>
<accession>A0A2S0VX97</accession>